<keyword evidence="1 2" id="KW-0728">SH3 domain</keyword>
<dbReference type="InterPro" id="IPR050670">
    <property type="entry name" value="STAM"/>
</dbReference>
<feature type="region of interest" description="Disordered" evidence="3">
    <location>
        <begin position="99"/>
        <end position="119"/>
    </location>
</feature>
<dbReference type="SUPFAM" id="SSF50044">
    <property type="entry name" value="SH3-domain"/>
    <property type="match status" value="1"/>
</dbReference>
<proteinExistence type="predicted"/>
<feature type="domain" description="SH3" evidence="4">
    <location>
        <begin position="122"/>
        <end position="183"/>
    </location>
</feature>
<dbReference type="CDD" id="cd00174">
    <property type="entry name" value="SH3"/>
    <property type="match status" value="1"/>
</dbReference>
<dbReference type="PANTHER" id="PTHR45929">
    <property type="entry name" value="JAK PATHWAY SIGNAL TRANSDUCTION ADAPTOR MOLECULE"/>
    <property type="match status" value="1"/>
</dbReference>
<protein>
    <recommendedName>
        <fullName evidence="4">SH3 domain-containing protein</fullName>
    </recommendedName>
</protein>
<dbReference type="Proteomes" id="UP000265631">
    <property type="component" value="Unassembled WGS sequence"/>
</dbReference>
<dbReference type="PRINTS" id="PR00452">
    <property type="entry name" value="SH3DOMAIN"/>
</dbReference>
<evidence type="ECO:0000256" key="3">
    <source>
        <dbReference type="SAM" id="MobiDB-lite"/>
    </source>
</evidence>
<evidence type="ECO:0000259" key="4">
    <source>
        <dbReference type="PROSITE" id="PS50002"/>
    </source>
</evidence>
<dbReference type="PANTHER" id="PTHR45929:SF7">
    <property type="entry name" value="LAS SEVENTEEN-BINDING PROTEIN 1"/>
    <property type="match status" value="1"/>
</dbReference>
<feature type="compositionally biased region" description="Low complexity" evidence="3">
    <location>
        <begin position="55"/>
        <end position="74"/>
    </location>
</feature>
<gene>
    <name evidence="5" type="ORF">FIE12Z_4856</name>
</gene>
<feature type="region of interest" description="Disordered" evidence="3">
    <location>
        <begin position="189"/>
        <end position="243"/>
    </location>
</feature>
<dbReference type="OrthoDB" id="6250593at2759"/>
<dbReference type="STRING" id="2594813.A0A395MSZ1"/>
<dbReference type="Gene3D" id="2.30.30.40">
    <property type="entry name" value="SH3 Domains"/>
    <property type="match status" value="1"/>
</dbReference>
<dbReference type="PROSITE" id="PS50002">
    <property type="entry name" value="SH3"/>
    <property type="match status" value="1"/>
</dbReference>
<organism evidence="5 6">
    <name type="scientific">Fusarium flagelliforme</name>
    <dbReference type="NCBI Taxonomy" id="2675880"/>
    <lineage>
        <taxon>Eukaryota</taxon>
        <taxon>Fungi</taxon>
        <taxon>Dikarya</taxon>
        <taxon>Ascomycota</taxon>
        <taxon>Pezizomycotina</taxon>
        <taxon>Sordariomycetes</taxon>
        <taxon>Hypocreomycetidae</taxon>
        <taxon>Hypocreales</taxon>
        <taxon>Nectriaceae</taxon>
        <taxon>Fusarium</taxon>
        <taxon>Fusarium incarnatum-equiseti species complex</taxon>
    </lineage>
</organism>
<name>A0A395MSZ1_9HYPO</name>
<dbReference type="InterPro" id="IPR036028">
    <property type="entry name" value="SH3-like_dom_sf"/>
</dbReference>
<dbReference type="EMBL" id="PXXK01000124">
    <property type="protein sequence ID" value="RFN50910.1"/>
    <property type="molecule type" value="Genomic_DNA"/>
</dbReference>
<dbReference type="AlphaFoldDB" id="A0A395MSZ1"/>
<evidence type="ECO:0000256" key="1">
    <source>
        <dbReference type="ARBA" id="ARBA00022443"/>
    </source>
</evidence>
<comment type="caution">
    <text evidence="5">The sequence shown here is derived from an EMBL/GenBank/DDBJ whole genome shotgun (WGS) entry which is preliminary data.</text>
</comment>
<evidence type="ECO:0000256" key="2">
    <source>
        <dbReference type="PROSITE-ProRule" id="PRU00192"/>
    </source>
</evidence>
<reference evidence="5 6" key="1">
    <citation type="journal article" date="2018" name="PLoS Pathog.">
        <title>Evolution of structural diversity of trichothecenes, a family of toxins produced by plant pathogenic and entomopathogenic fungi.</title>
        <authorList>
            <person name="Proctor R.H."/>
            <person name="McCormick S.P."/>
            <person name="Kim H.S."/>
            <person name="Cardoza R.E."/>
            <person name="Stanley A.M."/>
            <person name="Lindo L."/>
            <person name="Kelly A."/>
            <person name="Brown D.W."/>
            <person name="Lee T."/>
            <person name="Vaughan M.M."/>
            <person name="Alexander N.J."/>
            <person name="Busman M."/>
            <person name="Gutierrez S."/>
        </authorList>
    </citation>
    <scope>NUCLEOTIDE SEQUENCE [LARGE SCALE GENOMIC DNA]</scope>
    <source>
        <strain evidence="5 6">NRRL 13405</strain>
    </source>
</reference>
<feature type="compositionally biased region" description="Low complexity" evidence="3">
    <location>
        <begin position="213"/>
        <end position="228"/>
    </location>
</feature>
<sequence length="274" mass="29658">MAADRQTIMEVNRSLRNIKNELENLLERGVIDDSVYDTINTALPPESSLSGPLRTATGAAAAPKKTAAAKAASPAPTPSPAPAAHAAPTRAFEDLKIKSHSPAPPAYDQTPPPGLPNRNVKPTVAHARALYRYAGADGRDLYFEKDDRIAVYEYMNQDWWMGRNERTGREGIFPRNYVLVDQEMKKPVQPMHAPMPQPQPQYGYPQGPPPQQNPYNAQVPPMAVAEGSGQQGQEGDGKDNKVNEYGKKFGKKLGNAAIFGAGATIGGNIVNSIF</sequence>
<evidence type="ECO:0000313" key="6">
    <source>
        <dbReference type="Proteomes" id="UP000265631"/>
    </source>
</evidence>
<dbReference type="SMART" id="SM00326">
    <property type="entry name" value="SH3"/>
    <property type="match status" value="1"/>
</dbReference>
<keyword evidence="6" id="KW-1185">Reference proteome</keyword>
<evidence type="ECO:0000313" key="5">
    <source>
        <dbReference type="EMBL" id="RFN50910.1"/>
    </source>
</evidence>
<accession>A0A395MSZ1</accession>
<feature type="compositionally biased region" description="Pro residues" evidence="3">
    <location>
        <begin position="102"/>
        <end position="115"/>
    </location>
</feature>
<dbReference type="InterPro" id="IPR001452">
    <property type="entry name" value="SH3_domain"/>
</dbReference>
<feature type="region of interest" description="Disordered" evidence="3">
    <location>
        <begin position="43"/>
        <end position="87"/>
    </location>
</feature>
<dbReference type="Pfam" id="PF00018">
    <property type="entry name" value="SH3_1"/>
    <property type="match status" value="1"/>
</dbReference>